<keyword evidence="3" id="KW-1185">Reference proteome</keyword>
<evidence type="ECO:0000313" key="2">
    <source>
        <dbReference type="EMBL" id="MPV35563.1"/>
    </source>
</evidence>
<dbReference type="Gene3D" id="3.30.70.100">
    <property type="match status" value="1"/>
</dbReference>
<dbReference type="Proteomes" id="UP000437709">
    <property type="component" value="Unassembled WGS sequence"/>
</dbReference>
<protein>
    <submittedName>
        <fullName evidence="2">NIPSNAP family protein</fullName>
    </submittedName>
</protein>
<name>A0A6N7EEE0_9MICO</name>
<proteinExistence type="predicted"/>
<accession>A0A6N7EEE0</accession>
<evidence type="ECO:0000313" key="3">
    <source>
        <dbReference type="Proteomes" id="UP000437709"/>
    </source>
</evidence>
<sequence>MEHELRTYVAAPGRMDDLLARFREHTIGLFERHGIRSVAYWTDRDRPDRLVYLVAHEGDPEQSWAAFRADPEWQEVRERSLAEGPLTLSIESVYLAPAGIGPVP</sequence>
<reference evidence="2 3" key="1">
    <citation type="submission" date="2019-10" db="EMBL/GenBank/DDBJ databases">
        <title>Georgenia wutianyii sp. nov. and Georgenia yuyongxinii sp. nov. isolated from plateau pika (Ochotona curzoniae) in the Qinghai-Tibet plateau of China.</title>
        <authorList>
            <person name="Tian Z."/>
        </authorList>
    </citation>
    <scope>NUCLEOTIDE SEQUENCE [LARGE SCALE GENOMIC DNA]</scope>
    <source>
        <strain evidence="2 3">JCM 19765</strain>
    </source>
</reference>
<dbReference type="InterPro" id="IPR011008">
    <property type="entry name" value="Dimeric_a/b-barrel"/>
</dbReference>
<dbReference type="Pfam" id="PF07978">
    <property type="entry name" value="NIPSNAP"/>
    <property type="match status" value="1"/>
</dbReference>
<gene>
    <name evidence="2" type="ORF">GB881_00620</name>
</gene>
<dbReference type="OrthoDB" id="9809695at2"/>
<comment type="caution">
    <text evidence="2">The sequence shown here is derived from an EMBL/GenBank/DDBJ whole genome shotgun (WGS) entry which is preliminary data.</text>
</comment>
<dbReference type="EMBL" id="WHPC01000001">
    <property type="protein sequence ID" value="MPV35563.1"/>
    <property type="molecule type" value="Genomic_DNA"/>
</dbReference>
<organism evidence="2 3">
    <name type="scientific">Georgenia subflava</name>
    <dbReference type="NCBI Taxonomy" id="1622177"/>
    <lineage>
        <taxon>Bacteria</taxon>
        <taxon>Bacillati</taxon>
        <taxon>Actinomycetota</taxon>
        <taxon>Actinomycetes</taxon>
        <taxon>Micrococcales</taxon>
        <taxon>Bogoriellaceae</taxon>
        <taxon>Georgenia</taxon>
    </lineage>
</organism>
<dbReference type="AlphaFoldDB" id="A0A6N7EEE0"/>
<evidence type="ECO:0000259" key="1">
    <source>
        <dbReference type="Pfam" id="PF07978"/>
    </source>
</evidence>
<dbReference type="InterPro" id="IPR012577">
    <property type="entry name" value="NIPSNAP"/>
</dbReference>
<feature type="domain" description="NIPSNAP" evidence="1">
    <location>
        <begin position="4"/>
        <end position="98"/>
    </location>
</feature>
<dbReference type="SUPFAM" id="SSF54909">
    <property type="entry name" value="Dimeric alpha+beta barrel"/>
    <property type="match status" value="1"/>
</dbReference>
<dbReference type="RefSeq" id="WP_152193463.1">
    <property type="nucleotide sequence ID" value="NZ_VUKD01000001.1"/>
</dbReference>